<protein>
    <recommendedName>
        <fullName evidence="2">histidine kinase</fullName>
        <ecNumber evidence="2">2.7.13.3</ecNumber>
    </recommendedName>
</protein>
<feature type="domain" description="Histidine kinase/HSP90-like ATPase" evidence="8">
    <location>
        <begin position="282"/>
        <end position="369"/>
    </location>
</feature>
<dbReference type="InterPro" id="IPR036890">
    <property type="entry name" value="HATPase_C_sf"/>
</dbReference>
<dbReference type="Pfam" id="PF23540">
    <property type="entry name" value="DesK_N"/>
    <property type="match status" value="1"/>
</dbReference>
<feature type="transmembrane region" description="Helical" evidence="7">
    <location>
        <begin position="108"/>
        <end position="127"/>
    </location>
</feature>
<evidence type="ECO:0000256" key="3">
    <source>
        <dbReference type="ARBA" id="ARBA00022679"/>
    </source>
</evidence>
<evidence type="ECO:0000256" key="2">
    <source>
        <dbReference type="ARBA" id="ARBA00012438"/>
    </source>
</evidence>
<evidence type="ECO:0000259" key="10">
    <source>
        <dbReference type="Pfam" id="PF23540"/>
    </source>
</evidence>
<dbReference type="GO" id="GO:0000155">
    <property type="term" value="F:phosphorelay sensor kinase activity"/>
    <property type="evidence" value="ECO:0007669"/>
    <property type="project" value="InterPro"/>
</dbReference>
<dbReference type="PANTHER" id="PTHR24421">
    <property type="entry name" value="NITRATE/NITRITE SENSOR PROTEIN NARX-RELATED"/>
    <property type="match status" value="1"/>
</dbReference>
<dbReference type="Gene3D" id="3.30.565.10">
    <property type="entry name" value="Histidine kinase-like ATPase, C-terminal domain"/>
    <property type="match status" value="1"/>
</dbReference>
<name>A0A385AFA1_LATCU</name>
<dbReference type="Gene3D" id="1.20.5.1930">
    <property type="match status" value="1"/>
</dbReference>
<accession>A0A385AFA1</accession>
<dbReference type="GO" id="GO:0046983">
    <property type="term" value="F:protein dimerization activity"/>
    <property type="evidence" value="ECO:0007669"/>
    <property type="project" value="InterPro"/>
</dbReference>
<dbReference type="RefSeq" id="WP_116843683.1">
    <property type="nucleotide sequence ID" value="NZ_CP016470.1"/>
</dbReference>
<evidence type="ECO:0000256" key="1">
    <source>
        <dbReference type="ARBA" id="ARBA00000085"/>
    </source>
</evidence>
<dbReference type="Pfam" id="PF02518">
    <property type="entry name" value="HATPase_c"/>
    <property type="match status" value="1"/>
</dbReference>
<feature type="domain" description="Signal transduction histidine kinase subgroup 3 dimerisation and phosphoacceptor" evidence="9">
    <location>
        <begin position="181"/>
        <end position="246"/>
    </location>
</feature>
<evidence type="ECO:0000256" key="4">
    <source>
        <dbReference type="ARBA" id="ARBA00022777"/>
    </source>
</evidence>
<sequence>MNFFKRYIAMPPQYGLFPYVWLILLLFPIGYAFPYQTVKQQAIMGLILIFLVAYRNGYVASRYRAFWIILQMVTSAILAVIIQAFYLNIYTAWVFGSIPMRRRSFWRYYYAYLLSLIIPAVTLYWYYGGHMGRDDLIGLMVYGLFCIFSPFAASSIQRFNRKNRQLTQTNQRLTDMIKQNERQRIARDLHDNLGQSFSMITLKAEYARKLLAKKPDAVPEQLLEIEQASRQNLKMVREIVAGLRQVTVAEELINQERNLSVAGILLLTKNEDQLEGIPQQNQQVLAQCLHEAVTNIIRYSQATECYVVFNRTATTFQMQIEDNGRGLKSEDQYKSHGIVGMRERLKTIDGELMVDGRRGTQLTMTVPLKMEGRA</sequence>
<dbReference type="Proteomes" id="UP000257607">
    <property type="component" value="Chromosome"/>
</dbReference>
<dbReference type="Pfam" id="PF07730">
    <property type="entry name" value="HisKA_3"/>
    <property type="match status" value="1"/>
</dbReference>
<comment type="catalytic activity">
    <reaction evidence="1">
        <text>ATP + protein L-histidine = ADP + protein N-phospho-L-histidine.</text>
        <dbReference type="EC" id="2.7.13.3"/>
    </reaction>
</comment>
<gene>
    <name evidence="11" type="ORF">DT351_07955</name>
</gene>
<dbReference type="EMBL" id="CP031003">
    <property type="protein sequence ID" value="AXN36304.1"/>
    <property type="molecule type" value="Genomic_DNA"/>
</dbReference>
<dbReference type="InterPro" id="IPR003594">
    <property type="entry name" value="HATPase_dom"/>
</dbReference>
<dbReference type="InterPro" id="IPR056374">
    <property type="entry name" value="DesK/YvfT_N"/>
</dbReference>
<proteinExistence type="predicted"/>
<feature type="coiled-coil region" evidence="6">
    <location>
        <begin position="156"/>
        <end position="183"/>
    </location>
</feature>
<feature type="transmembrane region" description="Helical" evidence="7">
    <location>
        <begin position="42"/>
        <end position="59"/>
    </location>
</feature>
<evidence type="ECO:0000259" key="8">
    <source>
        <dbReference type="Pfam" id="PF02518"/>
    </source>
</evidence>
<dbReference type="GO" id="GO:0016020">
    <property type="term" value="C:membrane"/>
    <property type="evidence" value="ECO:0007669"/>
    <property type="project" value="InterPro"/>
</dbReference>
<feature type="transmembrane region" description="Helical" evidence="7">
    <location>
        <begin position="16"/>
        <end position="35"/>
    </location>
</feature>
<evidence type="ECO:0000313" key="12">
    <source>
        <dbReference type="Proteomes" id="UP000257607"/>
    </source>
</evidence>
<keyword evidence="5" id="KW-0902">Two-component regulatory system</keyword>
<dbReference type="InterPro" id="IPR011712">
    <property type="entry name" value="Sig_transdc_His_kin_sub3_dim/P"/>
</dbReference>
<dbReference type="CDD" id="cd16917">
    <property type="entry name" value="HATPase_UhpB-NarQ-NarX-like"/>
    <property type="match status" value="1"/>
</dbReference>
<evidence type="ECO:0000256" key="6">
    <source>
        <dbReference type="SAM" id="Coils"/>
    </source>
</evidence>
<keyword evidence="6" id="KW-0175">Coiled coil</keyword>
<keyword evidence="7" id="KW-1133">Transmembrane helix</keyword>
<keyword evidence="4 11" id="KW-0418">Kinase</keyword>
<feature type="transmembrane region" description="Helical" evidence="7">
    <location>
        <begin position="139"/>
        <end position="156"/>
    </location>
</feature>
<evidence type="ECO:0000256" key="7">
    <source>
        <dbReference type="SAM" id="Phobius"/>
    </source>
</evidence>
<dbReference type="AlphaFoldDB" id="A0A385AFA1"/>
<evidence type="ECO:0000256" key="5">
    <source>
        <dbReference type="ARBA" id="ARBA00023012"/>
    </source>
</evidence>
<organism evidence="11 12">
    <name type="scientific">Latilactobacillus curvatus</name>
    <name type="common">Lactobacillus curvatus</name>
    <dbReference type="NCBI Taxonomy" id="28038"/>
    <lineage>
        <taxon>Bacteria</taxon>
        <taxon>Bacillati</taxon>
        <taxon>Bacillota</taxon>
        <taxon>Bacilli</taxon>
        <taxon>Lactobacillales</taxon>
        <taxon>Lactobacillaceae</taxon>
        <taxon>Latilactobacillus</taxon>
    </lineage>
</organism>
<dbReference type="SUPFAM" id="SSF55874">
    <property type="entry name" value="ATPase domain of HSP90 chaperone/DNA topoisomerase II/histidine kinase"/>
    <property type="match status" value="1"/>
</dbReference>
<dbReference type="PANTHER" id="PTHR24421:SF63">
    <property type="entry name" value="SENSOR HISTIDINE KINASE DESK"/>
    <property type="match status" value="1"/>
</dbReference>
<keyword evidence="7" id="KW-0472">Membrane</keyword>
<evidence type="ECO:0000259" key="9">
    <source>
        <dbReference type="Pfam" id="PF07730"/>
    </source>
</evidence>
<feature type="transmembrane region" description="Helical" evidence="7">
    <location>
        <begin position="65"/>
        <end position="87"/>
    </location>
</feature>
<dbReference type="InterPro" id="IPR050482">
    <property type="entry name" value="Sensor_HK_TwoCompSys"/>
</dbReference>
<dbReference type="EC" id="2.7.13.3" evidence="2"/>
<keyword evidence="3" id="KW-0808">Transferase</keyword>
<keyword evidence="7" id="KW-0812">Transmembrane</keyword>
<feature type="domain" description="DesK/YvfT N-terminal" evidence="10">
    <location>
        <begin position="9"/>
        <end position="118"/>
    </location>
</feature>
<reference evidence="11 12" key="1">
    <citation type="submission" date="2018-07" db="EMBL/GenBank/DDBJ databases">
        <title>Lactobacillus curvatus genome sequence.</title>
        <authorList>
            <person name="Prechtl R."/>
        </authorList>
    </citation>
    <scope>NUCLEOTIDE SEQUENCE [LARGE SCALE GENOMIC DNA]</scope>
    <source>
        <strain evidence="11 12">TMW 1.1928</strain>
    </source>
</reference>
<evidence type="ECO:0000313" key="11">
    <source>
        <dbReference type="EMBL" id="AXN36304.1"/>
    </source>
</evidence>